<evidence type="ECO:0000313" key="1">
    <source>
        <dbReference type="EMBL" id="KAK3802721.1"/>
    </source>
</evidence>
<proteinExistence type="predicted"/>
<dbReference type="Proteomes" id="UP001283361">
    <property type="component" value="Unassembled WGS sequence"/>
</dbReference>
<sequence>MSIWVGISKIQAPCVLQDGIEYYSYVTEVLCNKHSELAGRPAEVLSHSSCQVSQNGTSIHVIWGIMWIVLCISASPKSRFDRFCEQDLHKYPTTMMVSVTGGRTGSACVSSLSPHKMHVLPTTVMRQAAIPLLLLFVVLVAQQLESEKRNHSQQRHGVARQRHEDHRVEYKLSRTDNIETSIFFCGPKRSLCVCVCEWCGPQPRVFLCSRRVKGECPVERRPAAAIILGGMGSLNLYGQAKTMALPACQSGFMLRLSKIPSLPLPPTDWFSCQDFFTHPFCAPQELALTGVTRGSGRILFNLPRDLDGQVE</sequence>
<dbReference type="AlphaFoldDB" id="A0AAE1BC03"/>
<name>A0AAE1BC03_9GAST</name>
<evidence type="ECO:0000313" key="2">
    <source>
        <dbReference type="Proteomes" id="UP001283361"/>
    </source>
</evidence>
<keyword evidence="2" id="KW-1185">Reference proteome</keyword>
<reference evidence="1" key="1">
    <citation type="journal article" date="2023" name="G3 (Bethesda)">
        <title>A reference genome for the long-term kleptoplast-retaining sea slug Elysia crispata morphotype clarki.</title>
        <authorList>
            <person name="Eastman K.E."/>
            <person name="Pendleton A.L."/>
            <person name="Shaikh M.A."/>
            <person name="Suttiyut T."/>
            <person name="Ogas R."/>
            <person name="Tomko P."/>
            <person name="Gavelis G."/>
            <person name="Widhalm J.R."/>
            <person name="Wisecaver J.H."/>
        </authorList>
    </citation>
    <scope>NUCLEOTIDE SEQUENCE</scope>
    <source>
        <strain evidence="1">ECLA1</strain>
    </source>
</reference>
<organism evidence="1 2">
    <name type="scientific">Elysia crispata</name>
    <name type="common">lettuce slug</name>
    <dbReference type="NCBI Taxonomy" id="231223"/>
    <lineage>
        <taxon>Eukaryota</taxon>
        <taxon>Metazoa</taxon>
        <taxon>Spiralia</taxon>
        <taxon>Lophotrochozoa</taxon>
        <taxon>Mollusca</taxon>
        <taxon>Gastropoda</taxon>
        <taxon>Heterobranchia</taxon>
        <taxon>Euthyneura</taxon>
        <taxon>Panpulmonata</taxon>
        <taxon>Sacoglossa</taxon>
        <taxon>Placobranchoidea</taxon>
        <taxon>Plakobranchidae</taxon>
        <taxon>Elysia</taxon>
    </lineage>
</organism>
<accession>A0AAE1BC03</accession>
<dbReference type="EMBL" id="JAWDGP010000218">
    <property type="protein sequence ID" value="KAK3802721.1"/>
    <property type="molecule type" value="Genomic_DNA"/>
</dbReference>
<gene>
    <name evidence="1" type="ORF">RRG08_001983</name>
</gene>
<comment type="caution">
    <text evidence="1">The sequence shown here is derived from an EMBL/GenBank/DDBJ whole genome shotgun (WGS) entry which is preliminary data.</text>
</comment>
<protein>
    <submittedName>
        <fullName evidence="1">Uncharacterized protein</fullName>
    </submittedName>
</protein>